<proteinExistence type="predicted"/>
<keyword evidence="1" id="KW-0449">Lipoprotein</keyword>
<accession>A0A015YIW7</accession>
<gene>
    <name evidence="1" type="ORF">M076_0359</name>
</gene>
<dbReference type="RefSeq" id="WP_032569638.1">
    <property type="nucleotide sequence ID" value="NZ_JGDM01000008.1"/>
</dbReference>
<dbReference type="AlphaFoldDB" id="A0A015YIW7"/>
<name>A0A015YIW7_BACFG</name>
<comment type="caution">
    <text evidence="1">The sequence shown here is derived from an EMBL/GenBank/DDBJ whole genome shotgun (WGS) entry which is preliminary data.</text>
</comment>
<reference evidence="1 2" key="1">
    <citation type="submission" date="2014-02" db="EMBL/GenBank/DDBJ databases">
        <authorList>
            <person name="Sears C."/>
            <person name="Carroll K."/>
            <person name="Sack B.R."/>
            <person name="Qadri F."/>
            <person name="Myers L.L."/>
            <person name="Chung G.-T."/>
            <person name="Escheverria P."/>
            <person name="Fraser C.M."/>
            <person name="Sadzewicz L."/>
            <person name="Shefchek K.A."/>
            <person name="Tallon L."/>
            <person name="Das S.P."/>
            <person name="Daugherty S."/>
            <person name="Mongodin E.F."/>
        </authorList>
    </citation>
    <scope>NUCLEOTIDE SEQUENCE [LARGE SCALE GENOMIC DNA]</scope>
    <source>
        <strain evidence="1 2">2-F-2 #4</strain>
    </source>
</reference>
<dbReference type="Proteomes" id="UP000022272">
    <property type="component" value="Unassembled WGS sequence"/>
</dbReference>
<dbReference type="EMBL" id="JGDM01000008">
    <property type="protein sequence ID" value="EXZ46420.1"/>
    <property type="molecule type" value="Genomic_DNA"/>
</dbReference>
<sequence length="832" mass="90982">MKQILSILFTIIVTTSCTAEYGEDIPYKSVDVDYTFNLAVDGRSVSTRSLAAATDENSLYDLNAFIFDASNGKAISFKYFPPSAMSNLSIPMLISGSSGSRIFAFIANAGASIGSTVTNLADLNNLKKTMSSGTDFLSGGRVVMSALTDTKVINITPGTTNGTYALGVISLERLTAKVTVVIDKSGLESSTLVTVRSIQLKNVPMVYSYIAANTPTASTTTFVNGDNITVNDGNLEPVDPTGNNLPHNYATPLYMVENMQGTRTLPTNVPGEECTSSKTQIPLQPAQCSYIEVVCEYRTTLPVGERDGLVTYRVYLGININGNHWNNFDVKRNVWYQATLTLTGRGGADEVSWRIVTDLITHNGENYPWGKGGFAYTIDPSDSRFWSIESPYQNTLVTFASSNANLHPDSEYSEGRGVTYLNGTSQNQTAIRQCWRLNGENGITLDAVTKTIYYLPSQNQLQMISIYFNARTYPTGLFWSSTQLIGGTSNSNQYARAISYANYGEAQTYTSVSTQGYSRCLMEPDRTYPFPVASLSTPTSPVYYPLQIAPNIKTYPYFQTGAFPVIVNQEMWNYGGVIGFQPRGVVSISLRTGEPYTALTSNYHTVRKPYTLIRVAKNDCDKNGNPVINNAVTRYTMNWYEALGYVTPSGTDPATPTVNTTRTGCNAYSERSDKKDLGTWRVPTSLELTQLWVMGAGVGGTTPVNPNYTYAVSGSGSNVTISTPRYPRMSEQYPGVLPLWGDVSTLTNNIANINYVWPGGTAATPYNLNKLYWSSNTSPNTTPANAFAMMLDFYSGDSYTGSGPRTAGFPQKKGQGLLRCVKDVTESTRYQQ</sequence>
<dbReference type="PROSITE" id="PS51257">
    <property type="entry name" value="PROKAR_LIPOPROTEIN"/>
    <property type="match status" value="1"/>
</dbReference>
<evidence type="ECO:0000313" key="1">
    <source>
        <dbReference type="EMBL" id="EXZ46420.1"/>
    </source>
</evidence>
<evidence type="ECO:0000313" key="2">
    <source>
        <dbReference type="Proteomes" id="UP000022272"/>
    </source>
</evidence>
<organism evidence="1 2">
    <name type="scientific">Bacteroides fragilis str. 2-F-2 #4</name>
    <dbReference type="NCBI Taxonomy" id="1339280"/>
    <lineage>
        <taxon>Bacteria</taxon>
        <taxon>Pseudomonadati</taxon>
        <taxon>Bacteroidota</taxon>
        <taxon>Bacteroidia</taxon>
        <taxon>Bacteroidales</taxon>
        <taxon>Bacteroidaceae</taxon>
        <taxon>Bacteroides</taxon>
    </lineage>
</organism>
<dbReference type="PATRIC" id="fig|1339280.3.peg.346"/>
<protein>
    <submittedName>
        <fullName evidence="1">Putative lipoprotein</fullName>
    </submittedName>
</protein>